<gene>
    <name evidence="1" type="ORF">QE408_003096</name>
</gene>
<dbReference type="Proteomes" id="UP001224781">
    <property type="component" value="Unassembled WGS sequence"/>
</dbReference>
<comment type="caution">
    <text evidence="1">The sequence shown here is derived from an EMBL/GenBank/DDBJ whole genome shotgun (WGS) entry which is preliminary data.</text>
</comment>
<accession>A0ABU0ULW2</accession>
<sequence length="81" mass="9345">MQRTPYRPKQDAALSRIEERRVKLGISFQELALAADIPLSTLRRLRKCGRASDAQITALRFAIRTIERRRRETKTMFGGEA</sequence>
<reference evidence="1 2" key="1">
    <citation type="submission" date="2023-07" db="EMBL/GenBank/DDBJ databases">
        <title>Functional and genomic diversity of the sorghum phyllosphere microbiome.</title>
        <authorList>
            <person name="Shade A."/>
        </authorList>
    </citation>
    <scope>NUCLEOTIDE SEQUENCE [LARGE SCALE GENOMIC DNA]</scope>
    <source>
        <strain evidence="1 2">SORGH_AS_1126</strain>
    </source>
</reference>
<name>A0ABU0ULW2_9HYPH</name>
<proteinExistence type="predicted"/>
<keyword evidence="2" id="KW-1185">Reference proteome</keyword>
<dbReference type="RefSeq" id="WP_306932587.1">
    <property type="nucleotide sequence ID" value="NZ_JAUTBL010000002.1"/>
</dbReference>
<protein>
    <submittedName>
        <fullName evidence="1">Transcriptional regulator</fullName>
    </submittedName>
</protein>
<evidence type="ECO:0000313" key="2">
    <source>
        <dbReference type="Proteomes" id="UP001224781"/>
    </source>
</evidence>
<evidence type="ECO:0000313" key="1">
    <source>
        <dbReference type="EMBL" id="MDQ1185953.1"/>
    </source>
</evidence>
<dbReference type="EMBL" id="JAUTBL010000002">
    <property type="protein sequence ID" value="MDQ1185953.1"/>
    <property type="molecule type" value="Genomic_DNA"/>
</dbReference>
<organism evidence="1 2">
    <name type="scientific">Agrobacterium larrymoorei</name>
    <dbReference type="NCBI Taxonomy" id="160699"/>
    <lineage>
        <taxon>Bacteria</taxon>
        <taxon>Pseudomonadati</taxon>
        <taxon>Pseudomonadota</taxon>
        <taxon>Alphaproteobacteria</taxon>
        <taxon>Hyphomicrobiales</taxon>
        <taxon>Rhizobiaceae</taxon>
        <taxon>Rhizobium/Agrobacterium group</taxon>
        <taxon>Agrobacterium</taxon>
    </lineage>
</organism>